<keyword evidence="3" id="KW-0687">Ribonucleoprotein</keyword>
<gene>
    <name evidence="5" type="ORF">CHUDEA3_1250</name>
    <name evidence="6" type="ORF">GY17_00002647</name>
</gene>
<dbReference type="PANTHER" id="PTHR11127">
    <property type="entry name" value="60S RIBOSOMAL PROTEIN L14"/>
    <property type="match status" value="1"/>
</dbReference>
<evidence type="ECO:0000256" key="1">
    <source>
        <dbReference type="ARBA" id="ARBA00006592"/>
    </source>
</evidence>
<dbReference type="Proteomes" id="UP001429100">
    <property type="component" value="Unassembled WGS sequence"/>
</dbReference>
<dbReference type="InterPro" id="IPR008991">
    <property type="entry name" value="Translation_prot_SH3-like_sf"/>
</dbReference>
<dbReference type="VEuPathDB" id="CryptoDB:Chro.30157"/>
<dbReference type="VEuPathDB" id="CryptoDB:ChTU502y2012_389g0040"/>
<dbReference type="Pfam" id="PF01929">
    <property type="entry name" value="Ribosomal_L14e"/>
    <property type="match status" value="1"/>
</dbReference>
<organism evidence="5">
    <name type="scientific">Cryptosporidium hominis</name>
    <dbReference type="NCBI Taxonomy" id="237895"/>
    <lineage>
        <taxon>Eukaryota</taxon>
        <taxon>Sar</taxon>
        <taxon>Alveolata</taxon>
        <taxon>Apicomplexa</taxon>
        <taxon>Conoidasida</taxon>
        <taxon>Coccidia</taxon>
        <taxon>Eucoccidiorida</taxon>
        <taxon>Eimeriorina</taxon>
        <taxon>Cryptosporidiidae</taxon>
        <taxon>Cryptosporidium</taxon>
    </lineage>
</organism>
<dbReference type="VEuPathDB" id="CryptoDB:GY17_00002647"/>
<dbReference type="GO" id="GO:0003735">
    <property type="term" value="F:structural constituent of ribosome"/>
    <property type="evidence" value="ECO:0007669"/>
    <property type="project" value="InterPro"/>
</dbReference>
<comment type="similarity">
    <text evidence="1">Belongs to the eukaryotic ribosomal protein eL14 family.</text>
</comment>
<proteinExistence type="inferred from homology"/>
<dbReference type="InterPro" id="IPR014722">
    <property type="entry name" value="Rib_uL2_dom2"/>
</dbReference>
<dbReference type="Gene3D" id="2.30.30.30">
    <property type="match status" value="1"/>
</dbReference>
<dbReference type="OrthoDB" id="1875589at2759"/>
<evidence type="ECO:0000256" key="2">
    <source>
        <dbReference type="ARBA" id="ARBA00022980"/>
    </source>
</evidence>
<name>A0A0S4TDI3_CRYHO</name>
<reference evidence="5" key="2">
    <citation type="submission" date="2015-08" db="EMBL/GenBank/DDBJ databases">
        <authorList>
            <person name="Babu N.S."/>
            <person name="Beckwith C.J."/>
            <person name="Beseler K.G."/>
            <person name="Brison A."/>
            <person name="Carone J.V."/>
            <person name="Caskin T.P."/>
            <person name="Diamond M."/>
            <person name="Durham M.E."/>
            <person name="Foxe J.M."/>
            <person name="Go M."/>
            <person name="Henderson B.A."/>
            <person name="Jones I.B."/>
            <person name="McGettigan J.A."/>
            <person name="Micheletti S.J."/>
            <person name="Nasrallah M.E."/>
            <person name="Ortiz D."/>
            <person name="Piller C.R."/>
            <person name="Privatt S.R."/>
            <person name="Schneider S.L."/>
            <person name="Sharp S."/>
            <person name="Smith T.C."/>
            <person name="Stanton J.D."/>
            <person name="Ullery H.E."/>
            <person name="Wilson R.J."/>
            <person name="Serrano M.G."/>
            <person name="Buck G."/>
            <person name="Lee V."/>
            <person name="Wang Y."/>
            <person name="Carvalho R."/>
            <person name="Voegtly L."/>
            <person name="Shi R."/>
            <person name="Duckworth R."/>
            <person name="Johnson A."/>
            <person name="Loviza R."/>
            <person name="Walstead R."/>
            <person name="Shah Z."/>
            <person name="Kiflezghi M."/>
            <person name="Wade K."/>
            <person name="Ball S.L."/>
            <person name="Bradley K.W."/>
            <person name="Asai D.J."/>
            <person name="Bowman C.A."/>
            <person name="Russell D.A."/>
            <person name="Pope W.H."/>
            <person name="Jacobs-Sera D."/>
            <person name="Hendrix R.W."/>
            <person name="Hatfull G.F."/>
        </authorList>
    </citation>
    <scope>NUCLEOTIDE SEQUENCE [LARGE SCALE GENOMIC DNA]</scope>
</reference>
<dbReference type="EMBL" id="LN877949">
    <property type="protein sequence ID" value="CUV04979.1"/>
    <property type="molecule type" value="Genomic_DNA"/>
</dbReference>
<evidence type="ECO:0000313" key="6">
    <source>
        <dbReference type="EMBL" id="PPS92794.1"/>
    </source>
</evidence>
<keyword evidence="2 6" id="KW-0689">Ribosomal protein</keyword>
<dbReference type="SUPFAM" id="SSF50104">
    <property type="entry name" value="Translation proteins SH3-like domain"/>
    <property type="match status" value="1"/>
</dbReference>
<protein>
    <submittedName>
        <fullName evidence="6">Ribosomal protein L14</fullName>
    </submittedName>
</protein>
<dbReference type="CDD" id="cd23702">
    <property type="entry name" value="eL14"/>
    <property type="match status" value="1"/>
</dbReference>
<reference evidence="6 7" key="3">
    <citation type="submission" date="2017-10" db="EMBL/GenBank/DDBJ databases">
        <title>Consistent, comparative and evidence-based genome annotation and re-annotation for the closely-related species, Cryptosporidium parvum, C. hominis and C. tyzzeri.</title>
        <authorList>
            <person name="Baptista R.P."/>
            <person name="Li Y."/>
            <person name="Sateriale A."/>
            <person name="Striepen B."/>
            <person name="Kissinger J.C."/>
        </authorList>
    </citation>
    <scope>NUCLEOTIDE SEQUENCE [LARGE SCALE GENOMIC DNA]</scope>
    <source>
        <strain evidence="6">30976</strain>
    </source>
</reference>
<accession>A0A0S4TDI3</accession>
<dbReference type="GO" id="GO:0042273">
    <property type="term" value="P:ribosomal large subunit biogenesis"/>
    <property type="evidence" value="ECO:0007669"/>
    <property type="project" value="TreeGrafter"/>
</dbReference>
<feature type="domain" description="Large ribosomal subunit protein eL14" evidence="4">
    <location>
        <begin position="48"/>
        <end position="121"/>
    </location>
</feature>
<dbReference type="InterPro" id="IPR002784">
    <property type="entry name" value="Ribosomal_eL14_dom"/>
</dbReference>
<dbReference type="Proteomes" id="UP000199752">
    <property type="component" value="Chromosome 3"/>
</dbReference>
<evidence type="ECO:0000256" key="3">
    <source>
        <dbReference type="ARBA" id="ARBA00023274"/>
    </source>
</evidence>
<dbReference type="GO" id="GO:0006412">
    <property type="term" value="P:translation"/>
    <property type="evidence" value="ECO:0007669"/>
    <property type="project" value="InterPro"/>
</dbReference>
<dbReference type="Gene3D" id="6.10.250.2270">
    <property type="match status" value="1"/>
</dbReference>
<sequence>MTLFTRFVEPGRLCRIQYGPDTGKMCFIIDVINMNRILIDGPSTNVARQSIPLKRLALTDFKAKIPRGARTGTVKKILEKDNTIESFNKTTYGQKCAAKIFKANMTDFERHALLVARKKRQYLVKQIIKTKKN</sequence>
<evidence type="ECO:0000259" key="4">
    <source>
        <dbReference type="Pfam" id="PF01929"/>
    </source>
</evidence>
<evidence type="ECO:0000313" key="7">
    <source>
        <dbReference type="Proteomes" id="UP001429100"/>
    </source>
</evidence>
<dbReference type="PANTHER" id="PTHR11127:SF2">
    <property type="entry name" value="LARGE RIBOSOMAL SUBUNIT PROTEIN EL14"/>
    <property type="match status" value="1"/>
</dbReference>
<dbReference type="VEuPathDB" id="CryptoDB:CHUDEA3_1250"/>
<keyword evidence="7" id="KW-1185">Reference proteome</keyword>
<dbReference type="GO" id="GO:0022625">
    <property type="term" value="C:cytosolic large ribosomal subunit"/>
    <property type="evidence" value="ECO:0007669"/>
    <property type="project" value="TreeGrafter"/>
</dbReference>
<dbReference type="AlphaFoldDB" id="A0A0S4TDI3"/>
<dbReference type="EMBL" id="JTAI01000028">
    <property type="protein sequence ID" value="PPS92794.1"/>
    <property type="molecule type" value="Genomic_DNA"/>
</dbReference>
<dbReference type="InterPro" id="IPR039660">
    <property type="entry name" value="Ribosomal_eL14"/>
</dbReference>
<evidence type="ECO:0000313" key="5">
    <source>
        <dbReference type="EMBL" id="CUV04979.1"/>
    </source>
</evidence>
<dbReference type="GO" id="GO:0003723">
    <property type="term" value="F:RNA binding"/>
    <property type="evidence" value="ECO:0007669"/>
    <property type="project" value="InterPro"/>
</dbReference>
<reference evidence="6 7" key="1">
    <citation type="submission" date="2014-11" db="EMBL/GenBank/DDBJ databases">
        <title>Comparative genomic analysis of Cryptosporidium hominis reveals occurrence of genetic recombination in virulent subtypes.</title>
        <authorList>
            <person name="Guo Y."/>
            <person name="Tang K."/>
            <person name="Frace M."/>
            <person name="Li N."/>
            <person name="Roellig D.M."/>
            <person name="Sammons S."/>
            <person name="Knipe K."/>
            <person name="Rowe L."/>
            <person name="Feng Y."/>
            <person name="Xiao L."/>
        </authorList>
    </citation>
    <scope>NUCLEOTIDE SEQUENCE [LARGE SCALE GENOMIC DNA]</scope>
    <source>
        <strain evidence="6">30976</strain>
    </source>
</reference>